<evidence type="ECO:0000256" key="2">
    <source>
        <dbReference type="ARBA" id="ARBA00022606"/>
    </source>
</evidence>
<feature type="region of interest" description="Disordered" evidence="3">
    <location>
        <begin position="302"/>
        <end position="321"/>
    </location>
</feature>
<evidence type="ECO:0000256" key="3">
    <source>
        <dbReference type="SAM" id="MobiDB-lite"/>
    </source>
</evidence>
<dbReference type="Proteomes" id="UP001153620">
    <property type="component" value="Chromosome 1"/>
</dbReference>
<dbReference type="EMBL" id="OU895877">
    <property type="protein sequence ID" value="CAG9797200.1"/>
    <property type="molecule type" value="Genomic_DNA"/>
</dbReference>
<gene>
    <name evidence="5" type="ORF">CHIRRI_LOCUS200</name>
</gene>
<dbReference type="InterPro" id="IPR011022">
    <property type="entry name" value="Arrestin_C-like"/>
</dbReference>
<evidence type="ECO:0000313" key="6">
    <source>
        <dbReference type="Proteomes" id="UP001153620"/>
    </source>
</evidence>
<dbReference type="SMART" id="SM01017">
    <property type="entry name" value="Arrestin_C"/>
    <property type="match status" value="1"/>
</dbReference>
<proteinExistence type="inferred from homology"/>
<name>A0A9N9WM45_9DIPT</name>
<dbReference type="InterPro" id="IPR011021">
    <property type="entry name" value="Arrestin-like_N"/>
</dbReference>
<dbReference type="Pfam" id="PF02752">
    <property type="entry name" value="Arrestin_C"/>
    <property type="match status" value="1"/>
</dbReference>
<dbReference type="PANTHER" id="PTHR11188">
    <property type="entry name" value="ARRESTIN DOMAIN CONTAINING PROTEIN"/>
    <property type="match status" value="1"/>
</dbReference>
<dbReference type="InterPro" id="IPR014756">
    <property type="entry name" value="Ig_E-set"/>
</dbReference>
<dbReference type="SUPFAM" id="SSF81296">
    <property type="entry name" value="E set domains"/>
    <property type="match status" value="2"/>
</dbReference>
<reference evidence="5" key="1">
    <citation type="submission" date="2022-01" db="EMBL/GenBank/DDBJ databases">
        <authorList>
            <person name="King R."/>
        </authorList>
    </citation>
    <scope>NUCLEOTIDE SEQUENCE</scope>
</reference>
<dbReference type="GO" id="GO:0015031">
    <property type="term" value="P:protein transport"/>
    <property type="evidence" value="ECO:0007669"/>
    <property type="project" value="TreeGrafter"/>
</dbReference>
<sequence>MTTISITLDPEESSEYVFRPGQILKGTVVLSLSNARKFRGLSIRVFGQSRTEFLIQGRRRPILQEGVEVYLNTNIYLFGRQDGPAFELKSGTHKYKFSCQLPEQLPNSTNLKHGNIEYFVEAVLEVPFMFDKEIKTPFFVDCDDLNHCESLKEPIRRVELRNFSQYESLCTTVMLPCSGFVADQIVPITIFYDNNSNSSILRTRITFVQSIEFRNTERSETNSMKNFVHESYAEGVNARNQKSVATDFRIPDVVISNTKYCGIISVRYTLEIEPELCGVNANIKIDIPIIIGKIPMKIVPQRPPSFHASAPPQEQFDNELPPSYEELMRLKPY</sequence>
<evidence type="ECO:0000259" key="4">
    <source>
        <dbReference type="SMART" id="SM01017"/>
    </source>
</evidence>
<keyword evidence="2" id="KW-0716">Sensory transduction</keyword>
<dbReference type="OrthoDB" id="7785529at2759"/>
<evidence type="ECO:0000256" key="1">
    <source>
        <dbReference type="ARBA" id="ARBA00005298"/>
    </source>
</evidence>
<feature type="domain" description="Arrestin C-terminal-like" evidence="4">
    <location>
        <begin position="165"/>
        <end position="296"/>
    </location>
</feature>
<dbReference type="AlphaFoldDB" id="A0A9N9WM45"/>
<comment type="similarity">
    <text evidence="1">Belongs to the arrestin family.</text>
</comment>
<protein>
    <recommendedName>
        <fullName evidence="4">Arrestin C-terminal-like domain-containing protein</fullName>
    </recommendedName>
</protein>
<evidence type="ECO:0000313" key="5">
    <source>
        <dbReference type="EMBL" id="CAG9797200.1"/>
    </source>
</evidence>
<dbReference type="Gene3D" id="2.60.40.640">
    <property type="match status" value="2"/>
</dbReference>
<dbReference type="GO" id="GO:0005737">
    <property type="term" value="C:cytoplasm"/>
    <property type="evidence" value="ECO:0007669"/>
    <property type="project" value="TreeGrafter"/>
</dbReference>
<dbReference type="PANTHER" id="PTHR11188:SF176">
    <property type="entry name" value="ARRESTIN DOMAIN-CONTAINING PROTEIN 1"/>
    <property type="match status" value="1"/>
</dbReference>
<accession>A0A9N9WM45</accession>
<dbReference type="InterPro" id="IPR014752">
    <property type="entry name" value="Arrestin-like_C"/>
</dbReference>
<dbReference type="Pfam" id="PF00339">
    <property type="entry name" value="Arrestin_N"/>
    <property type="match status" value="1"/>
</dbReference>
<organism evidence="5 6">
    <name type="scientific">Chironomus riparius</name>
    <dbReference type="NCBI Taxonomy" id="315576"/>
    <lineage>
        <taxon>Eukaryota</taxon>
        <taxon>Metazoa</taxon>
        <taxon>Ecdysozoa</taxon>
        <taxon>Arthropoda</taxon>
        <taxon>Hexapoda</taxon>
        <taxon>Insecta</taxon>
        <taxon>Pterygota</taxon>
        <taxon>Neoptera</taxon>
        <taxon>Endopterygota</taxon>
        <taxon>Diptera</taxon>
        <taxon>Nematocera</taxon>
        <taxon>Chironomoidea</taxon>
        <taxon>Chironomidae</taxon>
        <taxon>Chironominae</taxon>
        <taxon>Chironomus</taxon>
    </lineage>
</organism>
<dbReference type="InterPro" id="IPR050357">
    <property type="entry name" value="Arrestin_domain-protein"/>
</dbReference>
<keyword evidence="6" id="KW-1185">Reference proteome</keyword>
<reference evidence="5" key="2">
    <citation type="submission" date="2022-10" db="EMBL/GenBank/DDBJ databases">
        <authorList>
            <consortium name="ENA_rothamsted_submissions"/>
            <consortium name="culmorum"/>
            <person name="King R."/>
        </authorList>
    </citation>
    <scope>NUCLEOTIDE SEQUENCE</scope>
</reference>